<dbReference type="STRING" id="741276.A0A2S5B1R6"/>
<feature type="compositionally biased region" description="Basic and acidic residues" evidence="3">
    <location>
        <begin position="533"/>
        <end position="547"/>
    </location>
</feature>
<protein>
    <submittedName>
        <fullName evidence="4">Uncharacterized protein</fullName>
    </submittedName>
</protein>
<feature type="region of interest" description="Disordered" evidence="3">
    <location>
        <begin position="461"/>
        <end position="490"/>
    </location>
</feature>
<evidence type="ECO:0000313" key="5">
    <source>
        <dbReference type="Proteomes" id="UP000237144"/>
    </source>
</evidence>
<dbReference type="CDD" id="cd02440">
    <property type="entry name" value="AdoMet_MTases"/>
    <property type="match status" value="1"/>
</dbReference>
<dbReference type="PANTHER" id="PTHR13393">
    <property type="entry name" value="SAM-DEPENDENT METHYLTRANSFERASE"/>
    <property type="match status" value="1"/>
</dbReference>
<evidence type="ECO:0000256" key="3">
    <source>
        <dbReference type="SAM" id="MobiDB-lite"/>
    </source>
</evidence>
<dbReference type="InterPro" id="IPR010286">
    <property type="entry name" value="METTL16/RlmF"/>
</dbReference>
<dbReference type="SUPFAM" id="SSF53335">
    <property type="entry name" value="S-adenosyl-L-methionine-dependent methyltransferases"/>
    <property type="match status" value="1"/>
</dbReference>
<dbReference type="GO" id="GO:0070475">
    <property type="term" value="P:rRNA base methylation"/>
    <property type="evidence" value="ECO:0007669"/>
    <property type="project" value="TreeGrafter"/>
</dbReference>
<keyword evidence="5" id="KW-1185">Reference proteome</keyword>
<dbReference type="AlphaFoldDB" id="A0A2S5B1R6"/>
<dbReference type="InterPro" id="IPR029063">
    <property type="entry name" value="SAM-dependent_MTases_sf"/>
</dbReference>
<organism evidence="4 5">
    <name type="scientific">Rhodotorula taiwanensis</name>
    <dbReference type="NCBI Taxonomy" id="741276"/>
    <lineage>
        <taxon>Eukaryota</taxon>
        <taxon>Fungi</taxon>
        <taxon>Dikarya</taxon>
        <taxon>Basidiomycota</taxon>
        <taxon>Pucciniomycotina</taxon>
        <taxon>Microbotryomycetes</taxon>
        <taxon>Sporidiobolales</taxon>
        <taxon>Sporidiobolaceae</taxon>
        <taxon>Rhodotorula</taxon>
    </lineage>
</organism>
<dbReference type="Proteomes" id="UP000237144">
    <property type="component" value="Unassembled WGS sequence"/>
</dbReference>
<evidence type="ECO:0000256" key="1">
    <source>
        <dbReference type="ARBA" id="ARBA00022603"/>
    </source>
</evidence>
<dbReference type="OrthoDB" id="514248at2759"/>
<gene>
    <name evidence="4" type="ORF">BMF94_6294</name>
</gene>
<keyword evidence="1" id="KW-0489">Methyltransferase</keyword>
<accession>A0A2S5B1R6</accession>
<feature type="region of interest" description="Disordered" evidence="3">
    <location>
        <begin position="533"/>
        <end position="561"/>
    </location>
</feature>
<keyword evidence="2" id="KW-0808">Transferase</keyword>
<dbReference type="GO" id="GO:0005634">
    <property type="term" value="C:nucleus"/>
    <property type="evidence" value="ECO:0007669"/>
    <property type="project" value="TreeGrafter"/>
</dbReference>
<comment type="caution">
    <text evidence="4">The sequence shown here is derived from an EMBL/GenBank/DDBJ whole genome shotgun (WGS) entry which is preliminary data.</text>
</comment>
<evidence type="ECO:0000313" key="4">
    <source>
        <dbReference type="EMBL" id="POY70710.1"/>
    </source>
</evidence>
<dbReference type="GO" id="GO:0008168">
    <property type="term" value="F:methyltransferase activity"/>
    <property type="evidence" value="ECO:0007669"/>
    <property type="project" value="UniProtKB-KW"/>
</dbReference>
<dbReference type="PANTHER" id="PTHR13393:SF0">
    <property type="entry name" value="RNA N6-ADENOSINE-METHYLTRANSFERASE METTL16"/>
    <property type="match status" value="1"/>
</dbReference>
<dbReference type="EMBL" id="PJQD01000098">
    <property type="protein sequence ID" value="POY70710.1"/>
    <property type="molecule type" value="Genomic_DNA"/>
</dbReference>
<sequence>MIRRLQSPYTDPLDYANLGRAVPALAPHLSYSASGYAMLNFKNEQAVRSLNIALLERDFDLHVTFPEDRLCPSVPGRLDYVIFCLELVRQTRVDDAKTAESARMMGLDIGTGASAIYPLLATRFTARSEQECLGPVCMLATDVNAVSLAHARRLVDRNGLSDEIQLFQVDQGGQIFPSDVTEAAETIDFTMCNPPFYSSPEEIASSSAAKELPPFAVCTAAENELITPGGEVAFVGRMIEESVSLGQRKIRWFTSLLGKYSSIAPLVQQLKDKKLYNFHISALPRRGRTVRWVLCWSLQEWRVPPYLVHETLAAEHGAPTPASVPSFPLVRFLSPSVAPLAFIAPTFEPLGGSSVAQELIEMLTTALNELVQPGEIEPALEGSIATEEDGMASDCSVVSRAHRPIAVHITAWRNVWSRQARRAAKAAAPPDPAVLRAAESAAANRPETPMFDVRIEIAASAKGTPRSETSAKAGATTSVMNQPPASDRARPTATYRLEGWWIRGAEAERAALVGLWGFLTRRIGDECWRRTGLGEKHAKEMGRRAQGDDNEEGRGKRRKAE</sequence>
<name>A0A2S5B1R6_9BASI</name>
<dbReference type="Gene3D" id="3.40.50.150">
    <property type="entry name" value="Vaccinia Virus protein VP39"/>
    <property type="match status" value="1"/>
</dbReference>
<feature type="compositionally biased region" description="Polar residues" evidence="3">
    <location>
        <begin position="466"/>
        <end position="484"/>
    </location>
</feature>
<evidence type="ECO:0000256" key="2">
    <source>
        <dbReference type="ARBA" id="ARBA00022679"/>
    </source>
</evidence>
<proteinExistence type="predicted"/>
<dbReference type="Pfam" id="PF05971">
    <property type="entry name" value="Methyltransf_10"/>
    <property type="match status" value="1"/>
</dbReference>
<reference evidence="4 5" key="1">
    <citation type="journal article" date="2018" name="Front. Microbiol.">
        <title>Prospects for Fungal Bioremediation of Acidic Radioactive Waste Sites: Characterization and Genome Sequence of Rhodotorula taiwanensis MD1149.</title>
        <authorList>
            <person name="Tkavc R."/>
            <person name="Matrosova V.Y."/>
            <person name="Grichenko O.E."/>
            <person name="Gostincar C."/>
            <person name="Volpe R.P."/>
            <person name="Klimenkova P."/>
            <person name="Gaidamakova E.K."/>
            <person name="Zhou C.E."/>
            <person name="Stewart B.J."/>
            <person name="Lyman M.G."/>
            <person name="Malfatti S.A."/>
            <person name="Rubinfeld B."/>
            <person name="Courtot M."/>
            <person name="Singh J."/>
            <person name="Dalgard C.L."/>
            <person name="Hamilton T."/>
            <person name="Frey K.G."/>
            <person name="Gunde-Cimerman N."/>
            <person name="Dugan L."/>
            <person name="Daly M.J."/>
        </authorList>
    </citation>
    <scope>NUCLEOTIDE SEQUENCE [LARGE SCALE GENOMIC DNA]</scope>
    <source>
        <strain evidence="4 5">MD1149</strain>
    </source>
</reference>